<dbReference type="GO" id="GO:0016846">
    <property type="term" value="F:carbon-sulfur lyase activity"/>
    <property type="evidence" value="ECO:0007669"/>
    <property type="project" value="InterPro"/>
</dbReference>
<dbReference type="PANTHER" id="PTHR33337">
    <property type="entry name" value="GFA DOMAIN-CONTAINING PROTEIN"/>
    <property type="match status" value="1"/>
</dbReference>
<feature type="domain" description="CENP-V/GFA" evidence="5">
    <location>
        <begin position="5"/>
        <end position="123"/>
    </location>
</feature>
<comment type="caution">
    <text evidence="6">The sequence shown here is derived from an EMBL/GenBank/DDBJ whole genome shotgun (WGS) entry which is preliminary data.</text>
</comment>
<evidence type="ECO:0000313" key="7">
    <source>
        <dbReference type="Proteomes" id="UP000315283"/>
    </source>
</evidence>
<keyword evidence="3" id="KW-0862">Zinc</keyword>
<dbReference type="AlphaFoldDB" id="A0A520N3U0"/>
<keyword evidence="4" id="KW-0456">Lyase</keyword>
<dbReference type="Proteomes" id="UP000315283">
    <property type="component" value="Unassembled WGS sequence"/>
</dbReference>
<keyword evidence="2" id="KW-0479">Metal-binding</keyword>
<protein>
    <submittedName>
        <fullName evidence="6">Aldehyde-activating protein</fullName>
    </submittedName>
</protein>
<evidence type="ECO:0000259" key="5">
    <source>
        <dbReference type="PROSITE" id="PS51891"/>
    </source>
</evidence>
<evidence type="ECO:0000256" key="2">
    <source>
        <dbReference type="ARBA" id="ARBA00022723"/>
    </source>
</evidence>
<proteinExistence type="inferred from homology"/>
<comment type="similarity">
    <text evidence="1">Belongs to the Gfa family.</text>
</comment>
<dbReference type="Pfam" id="PF04828">
    <property type="entry name" value="GFA"/>
    <property type="match status" value="1"/>
</dbReference>
<accession>A0A520N3U0</accession>
<dbReference type="EMBL" id="SHBJ01000018">
    <property type="protein sequence ID" value="RZO28164.1"/>
    <property type="molecule type" value="Genomic_DNA"/>
</dbReference>
<evidence type="ECO:0000256" key="1">
    <source>
        <dbReference type="ARBA" id="ARBA00005495"/>
    </source>
</evidence>
<organism evidence="6 7">
    <name type="scientific">SAR86 cluster bacterium</name>
    <dbReference type="NCBI Taxonomy" id="2030880"/>
    <lineage>
        <taxon>Bacteria</taxon>
        <taxon>Pseudomonadati</taxon>
        <taxon>Pseudomonadota</taxon>
        <taxon>Gammaproteobacteria</taxon>
        <taxon>SAR86 cluster</taxon>
    </lineage>
</organism>
<name>A0A520N3U0_9GAMM</name>
<evidence type="ECO:0000256" key="4">
    <source>
        <dbReference type="ARBA" id="ARBA00023239"/>
    </source>
</evidence>
<dbReference type="SUPFAM" id="SSF51316">
    <property type="entry name" value="Mss4-like"/>
    <property type="match status" value="1"/>
</dbReference>
<dbReference type="PROSITE" id="PS51891">
    <property type="entry name" value="CENP_V_GFA"/>
    <property type="match status" value="1"/>
</dbReference>
<dbReference type="InterPro" id="IPR006913">
    <property type="entry name" value="CENP-V/GFA"/>
</dbReference>
<dbReference type="InterPro" id="IPR011057">
    <property type="entry name" value="Mss4-like_sf"/>
</dbReference>
<evidence type="ECO:0000256" key="3">
    <source>
        <dbReference type="ARBA" id="ARBA00022833"/>
    </source>
</evidence>
<gene>
    <name evidence="6" type="ORF">EVA97_03130</name>
</gene>
<sequence length="149" mass="16440">MNNNETGNCQCGLISYSFNKKKVISAHHCHCKDCQRATGSGKATILFLAKKYIEINGDLKFYESKGSSGSHIRRGFCSNCGSGVLSYAKEIPHIYYLKAGTLNDSSWLTIDSNFFTKSANDWNAPDESIKCFEGNPGIMSGIKTLLKSY</sequence>
<dbReference type="Gene3D" id="3.90.1590.10">
    <property type="entry name" value="glutathione-dependent formaldehyde- activating enzyme (gfa)"/>
    <property type="match status" value="1"/>
</dbReference>
<dbReference type="PANTHER" id="PTHR33337:SF40">
    <property type="entry name" value="CENP-V_GFA DOMAIN-CONTAINING PROTEIN-RELATED"/>
    <property type="match status" value="1"/>
</dbReference>
<dbReference type="GO" id="GO:0046872">
    <property type="term" value="F:metal ion binding"/>
    <property type="evidence" value="ECO:0007669"/>
    <property type="project" value="UniProtKB-KW"/>
</dbReference>
<evidence type="ECO:0000313" key="6">
    <source>
        <dbReference type="EMBL" id="RZO28164.1"/>
    </source>
</evidence>
<reference evidence="6 7" key="1">
    <citation type="submission" date="2019-02" db="EMBL/GenBank/DDBJ databases">
        <title>Prokaryotic population dynamics and viral predation in marine succession experiment using metagenomics: the confinement effect.</title>
        <authorList>
            <person name="Haro-Moreno J.M."/>
            <person name="Rodriguez-Valera F."/>
            <person name="Lopez-Perez M."/>
        </authorList>
    </citation>
    <scope>NUCLEOTIDE SEQUENCE [LARGE SCALE GENOMIC DNA]</scope>
    <source>
        <strain evidence="6">MED-G164</strain>
    </source>
</reference>